<dbReference type="Proteomes" id="UP000231279">
    <property type="component" value="Unassembled WGS sequence"/>
</dbReference>
<sequence>MRFRGFLGGLRAAKGEPKDMPAIGGEMSLSCIHPFTKEQSRRRIGILLGSQHHKRSMVP</sequence>
<keyword evidence="2" id="KW-1185">Reference proteome</keyword>
<comment type="caution">
    <text evidence="1">The sequence shown here is derived from an EMBL/GenBank/DDBJ whole genome shotgun (WGS) entry which is preliminary data.</text>
</comment>
<dbReference type="AlphaFoldDB" id="A0A2G9GF75"/>
<evidence type="ECO:0000313" key="2">
    <source>
        <dbReference type="Proteomes" id="UP000231279"/>
    </source>
</evidence>
<evidence type="ECO:0000313" key="1">
    <source>
        <dbReference type="EMBL" id="PIN03944.1"/>
    </source>
</evidence>
<reference evidence="2" key="1">
    <citation type="journal article" date="2018" name="Gigascience">
        <title>Genome assembly of the Pink Ipe (Handroanthus impetiginosus, Bignoniaceae), a highly valued, ecologically keystone Neotropical timber forest tree.</title>
        <authorList>
            <person name="Silva-Junior O.B."/>
            <person name="Grattapaglia D."/>
            <person name="Novaes E."/>
            <person name="Collevatti R.G."/>
        </authorList>
    </citation>
    <scope>NUCLEOTIDE SEQUENCE [LARGE SCALE GENOMIC DNA]</scope>
    <source>
        <strain evidence="2">cv. UFG-1</strain>
    </source>
</reference>
<proteinExistence type="predicted"/>
<name>A0A2G9GF75_9LAMI</name>
<dbReference type="EMBL" id="NKXS01005333">
    <property type="protein sequence ID" value="PIN03944.1"/>
    <property type="molecule type" value="Genomic_DNA"/>
</dbReference>
<organism evidence="1 2">
    <name type="scientific">Handroanthus impetiginosus</name>
    <dbReference type="NCBI Taxonomy" id="429701"/>
    <lineage>
        <taxon>Eukaryota</taxon>
        <taxon>Viridiplantae</taxon>
        <taxon>Streptophyta</taxon>
        <taxon>Embryophyta</taxon>
        <taxon>Tracheophyta</taxon>
        <taxon>Spermatophyta</taxon>
        <taxon>Magnoliopsida</taxon>
        <taxon>eudicotyledons</taxon>
        <taxon>Gunneridae</taxon>
        <taxon>Pentapetalae</taxon>
        <taxon>asterids</taxon>
        <taxon>lamiids</taxon>
        <taxon>Lamiales</taxon>
        <taxon>Bignoniaceae</taxon>
        <taxon>Crescentiina</taxon>
        <taxon>Tabebuia alliance</taxon>
        <taxon>Handroanthus</taxon>
    </lineage>
</organism>
<accession>A0A2G9GF75</accession>
<gene>
    <name evidence="1" type="ORF">CDL12_23526</name>
</gene>
<protein>
    <submittedName>
        <fullName evidence="1">Uncharacterized protein</fullName>
    </submittedName>
</protein>